<feature type="domain" description="HTH tetR-type" evidence="5">
    <location>
        <begin position="7"/>
        <end position="67"/>
    </location>
</feature>
<dbReference type="SUPFAM" id="SSF46689">
    <property type="entry name" value="Homeodomain-like"/>
    <property type="match status" value="1"/>
</dbReference>
<dbReference type="PRINTS" id="PR00455">
    <property type="entry name" value="HTHTETR"/>
</dbReference>
<proteinExistence type="predicted"/>
<organism evidence="6">
    <name type="scientific">marine metagenome</name>
    <dbReference type="NCBI Taxonomy" id="408172"/>
    <lineage>
        <taxon>unclassified sequences</taxon>
        <taxon>metagenomes</taxon>
        <taxon>ecological metagenomes</taxon>
    </lineage>
</organism>
<dbReference type="InterPro" id="IPR001647">
    <property type="entry name" value="HTH_TetR"/>
</dbReference>
<dbReference type="AlphaFoldDB" id="A0A381PJF2"/>
<evidence type="ECO:0000313" key="6">
    <source>
        <dbReference type="EMBL" id="SUZ67145.1"/>
    </source>
</evidence>
<evidence type="ECO:0000256" key="2">
    <source>
        <dbReference type="ARBA" id="ARBA00023125"/>
    </source>
</evidence>
<keyword evidence="1" id="KW-0805">Transcription regulation</keyword>
<dbReference type="Gene3D" id="1.10.357.10">
    <property type="entry name" value="Tetracycline Repressor, domain 2"/>
    <property type="match status" value="1"/>
</dbReference>
<keyword evidence="3" id="KW-0804">Transcription</keyword>
<dbReference type="InterPro" id="IPR036271">
    <property type="entry name" value="Tet_transcr_reg_TetR-rel_C_sf"/>
</dbReference>
<dbReference type="Gene3D" id="1.10.10.60">
    <property type="entry name" value="Homeodomain-like"/>
    <property type="match status" value="1"/>
</dbReference>
<evidence type="ECO:0000256" key="1">
    <source>
        <dbReference type="ARBA" id="ARBA00023015"/>
    </source>
</evidence>
<dbReference type="Pfam" id="PF00440">
    <property type="entry name" value="TetR_N"/>
    <property type="match status" value="1"/>
</dbReference>
<accession>A0A381PJF2</accession>
<evidence type="ECO:0000256" key="4">
    <source>
        <dbReference type="SAM" id="Phobius"/>
    </source>
</evidence>
<sequence length="199" mass="23240">MEKSIQDQKKEQILESALTVMTNKGYFGSTMDDIVNESQMSKGAIYHYFKSKKEVYLAVIDYWEKKYTTILGQEVNEQKSSLSALKKLFQTFAIQLEKDPTPFQCLSTFWSISRHDEDFRKSMQKVYNRFQKFVELIITEGIENKEFKKINPKIASLSLILNIEGIFWFTLYDTKSVKASSYMNTISDYILNAYTIDKG</sequence>
<dbReference type="GO" id="GO:0003677">
    <property type="term" value="F:DNA binding"/>
    <property type="evidence" value="ECO:0007669"/>
    <property type="project" value="UniProtKB-KW"/>
</dbReference>
<feature type="transmembrane region" description="Helical" evidence="4">
    <location>
        <begin position="154"/>
        <end position="172"/>
    </location>
</feature>
<gene>
    <name evidence="6" type="ORF">METZ01_LOCUS19999</name>
</gene>
<keyword evidence="4" id="KW-1133">Transmembrane helix</keyword>
<dbReference type="InterPro" id="IPR009057">
    <property type="entry name" value="Homeodomain-like_sf"/>
</dbReference>
<dbReference type="PROSITE" id="PS50977">
    <property type="entry name" value="HTH_TETR_2"/>
    <property type="match status" value="1"/>
</dbReference>
<name>A0A381PJF2_9ZZZZ</name>
<dbReference type="PANTHER" id="PTHR47506:SF6">
    <property type="entry name" value="HTH-TYPE TRANSCRIPTIONAL REPRESSOR NEMR"/>
    <property type="match status" value="1"/>
</dbReference>
<dbReference type="EMBL" id="UINC01001004">
    <property type="protein sequence ID" value="SUZ67145.1"/>
    <property type="molecule type" value="Genomic_DNA"/>
</dbReference>
<reference evidence="6" key="1">
    <citation type="submission" date="2018-05" db="EMBL/GenBank/DDBJ databases">
        <authorList>
            <person name="Lanie J.A."/>
            <person name="Ng W.-L."/>
            <person name="Kazmierczak K.M."/>
            <person name="Andrzejewski T.M."/>
            <person name="Davidsen T.M."/>
            <person name="Wayne K.J."/>
            <person name="Tettelin H."/>
            <person name="Glass J.I."/>
            <person name="Rusch D."/>
            <person name="Podicherti R."/>
            <person name="Tsui H.-C.T."/>
            <person name="Winkler M.E."/>
        </authorList>
    </citation>
    <scope>NUCLEOTIDE SEQUENCE</scope>
</reference>
<dbReference type="PANTHER" id="PTHR47506">
    <property type="entry name" value="TRANSCRIPTIONAL REGULATORY PROTEIN"/>
    <property type="match status" value="1"/>
</dbReference>
<keyword evidence="4" id="KW-0472">Membrane</keyword>
<dbReference type="SUPFAM" id="SSF48498">
    <property type="entry name" value="Tetracyclin repressor-like, C-terminal domain"/>
    <property type="match status" value="1"/>
</dbReference>
<protein>
    <recommendedName>
        <fullName evidence="5">HTH tetR-type domain-containing protein</fullName>
    </recommendedName>
</protein>
<evidence type="ECO:0000259" key="5">
    <source>
        <dbReference type="PROSITE" id="PS50977"/>
    </source>
</evidence>
<keyword evidence="2" id="KW-0238">DNA-binding</keyword>
<keyword evidence="4" id="KW-0812">Transmembrane</keyword>
<evidence type="ECO:0000256" key="3">
    <source>
        <dbReference type="ARBA" id="ARBA00023163"/>
    </source>
</evidence>